<proteinExistence type="predicted"/>
<keyword evidence="3" id="KW-1185">Reference proteome</keyword>
<dbReference type="Gene3D" id="3.40.50.720">
    <property type="entry name" value="NAD(P)-binding Rossmann-like Domain"/>
    <property type="match status" value="1"/>
</dbReference>
<dbReference type="KEGG" id="slac:SKTS_30190"/>
<dbReference type="RefSeq" id="WP_173066989.1">
    <property type="nucleotide sequence ID" value="NZ_AP022853.1"/>
</dbReference>
<dbReference type="Proteomes" id="UP000502260">
    <property type="component" value="Chromosome"/>
</dbReference>
<protein>
    <recommendedName>
        <fullName evidence="1">D-isomer specific 2-hydroxyacid dehydrogenase catalytic domain-containing protein</fullName>
    </recommendedName>
</protein>
<organism evidence="2 3">
    <name type="scientific">Sulfurimicrobium lacus</name>
    <dbReference type="NCBI Taxonomy" id="2715678"/>
    <lineage>
        <taxon>Bacteria</taxon>
        <taxon>Pseudomonadati</taxon>
        <taxon>Pseudomonadota</taxon>
        <taxon>Betaproteobacteria</taxon>
        <taxon>Nitrosomonadales</taxon>
        <taxon>Sulfuricellaceae</taxon>
        <taxon>Sulfurimicrobium</taxon>
    </lineage>
</organism>
<dbReference type="SUPFAM" id="SSF52283">
    <property type="entry name" value="Formate/glycerate dehydrogenase catalytic domain-like"/>
    <property type="match status" value="1"/>
</dbReference>
<dbReference type="Pfam" id="PF00389">
    <property type="entry name" value="2-Hacid_dh"/>
    <property type="match status" value="1"/>
</dbReference>
<dbReference type="GO" id="GO:0051287">
    <property type="term" value="F:NAD binding"/>
    <property type="evidence" value="ECO:0007669"/>
    <property type="project" value="InterPro"/>
</dbReference>
<dbReference type="EMBL" id="AP022853">
    <property type="protein sequence ID" value="BCB28133.1"/>
    <property type="molecule type" value="Genomic_DNA"/>
</dbReference>
<gene>
    <name evidence="2" type="ORF">SKTS_30190</name>
</gene>
<dbReference type="AlphaFoldDB" id="A0A6F8VE86"/>
<feature type="domain" description="D-isomer specific 2-hydroxyacid dehydrogenase catalytic" evidence="1">
    <location>
        <begin position="30"/>
        <end position="95"/>
    </location>
</feature>
<evidence type="ECO:0000313" key="3">
    <source>
        <dbReference type="Proteomes" id="UP000502260"/>
    </source>
</evidence>
<evidence type="ECO:0000313" key="2">
    <source>
        <dbReference type="EMBL" id="BCB28133.1"/>
    </source>
</evidence>
<accession>A0A6F8VE86</accession>
<name>A0A6F8VE86_9PROT</name>
<reference evidence="3" key="1">
    <citation type="submission" date="2020-03" db="EMBL/GenBank/DDBJ databases">
        <title>Complete genome sequence of sulfur-oxidizing bacterium skT11.</title>
        <authorList>
            <person name="Kanda M."/>
            <person name="Kojima H."/>
            <person name="Fukui M."/>
        </authorList>
    </citation>
    <scope>NUCLEOTIDE SEQUENCE [LARGE SCALE GENOMIC DNA]</scope>
    <source>
        <strain evidence="3">skT11</strain>
    </source>
</reference>
<evidence type="ECO:0000259" key="1">
    <source>
        <dbReference type="Pfam" id="PF00389"/>
    </source>
</evidence>
<dbReference type="GO" id="GO:0016616">
    <property type="term" value="F:oxidoreductase activity, acting on the CH-OH group of donors, NAD or NADP as acceptor"/>
    <property type="evidence" value="ECO:0007669"/>
    <property type="project" value="InterPro"/>
</dbReference>
<dbReference type="InterPro" id="IPR006139">
    <property type="entry name" value="D-isomer_2_OHA_DH_cat_dom"/>
</dbReference>
<sequence length="122" mass="13656">MYITVIDNARFPDTVEFPMLKAAKYGWQEYPQLTPEQIGENCWRTHIIITLGTELPAEVLAKLPMLKLVIEARAGLVDLETAVARGIAVSRMPEGLGCSHFCKEAVETIDDFMAGKVRHRLV</sequence>